<dbReference type="RefSeq" id="WP_074793957.1">
    <property type="nucleotide sequence ID" value="NZ_FOAD01000004.1"/>
</dbReference>
<dbReference type="Proteomes" id="UP000183894">
    <property type="component" value="Unassembled WGS sequence"/>
</dbReference>
<evidence type="ECO:0000259" key="3">
    <source>
        <dbReference type="PROSITE" id="PS51371"/>
    </source>
</evidence>
<dbReference type="InterPro" id="IPR000644">
    <property type="entry name" value="CBS_dom"/>
</dbReference>
<dbReference type="InterPro" id="IPR051257">
    <property type="entry name" value="Diverse_CBS-Domain"/>
</dbReference>
<reference evidence="4 5" key="1">
    <citation type="submission" date="2016-10" db="EMBL/GenBank/DDBJ databases">
        <authorList>
            <person name="de Groot N.N."/>
        </authorList>
    </citation>
    <scope>NUCLEOTIDE SEQUENCE [LARGE SCALE GENOMIC DNA]</scope>
    <source>
        <strain evidence="4 5">CDM_5</strain>
    </source>
</reference>
<feature type="domain" description="CBS" evidence="3">
    <location>
        <begin position="10"/>
        <end position="66"/>
    </location>
</feature>
<dbReference type="PANTHER" id="PTHR43080">
    <property type="entry name" value="CBS DOMAIN-CONTAINING PROTEIN CBSX3, MITOCHONDRIAL"/>
    <property type="match status" value="1"/>
</dbReference>
<organism evidence="4 5">
    <name type="scientific">Haloferax larsenii</name>
    <dbReference type="NCBI Taxonomy" id="302484"/>
    <lineage>
        <taxon>Archaea</taxon>
        <taxon>Methanobacteriati</taxon>
        <taxon>Methanobacteriota</taxon>
        <taxon>Stenosarchaea group</taxon>
        <taxon>Halobacteria</taxon>
        <taxon>Halobacteriales</taxon>
        <taxon>Haloferacaceae</taxon>
        <taxon>Haloferax</taxon>
    </lineage>
</organism>
<evidence type="ECO:0000256" key="1">
    <source>
        <dbReference type="ARBA" id="ARBA00023122"/>
    </source>
</evidence>
<dbReference type="Pfam" id="PF00571">
    <property type="entry name" value="CBS"/>
    <property type="match status" value="2"/>
</dbReference>
<evidence type="ECO:0000313" key="5">
    <source>
        <dbReference type="Proteomes" id="UP000183894"/>
    </source>
</evidence>
<accession>A0A1H7Q0F3</accession>
<dbReference type="Gene3D" id="3.10.580.10">
    <property type="entry name" value="CBS-domain"/>
    <property type="match status" value="1"/>
</dbReference>
<dbReference type="SMART" id="SM00116">
    <property type="entry name" value="CBS"/>
    <property type="match status" value="2"/>
</dbReference>
<dbReference type="InterPro" id="IPR046342">
    <property type="entry name" value="CBS_dom_sf"/>
</dbReference>
<dbReference type="SUPFAM" id="SSF54631">
    <property type="entry name" value="CBS-domain pair"/>
    <property type="match status" value="1"/>
</dbReference>
<dbReference type="PANTHER" id="PTHR43080:SF2">
    <property type="entry name" value="CBS DOMAIN-CONTAINING PROTEIN"/>
    <property type="match status" value="1"/>
</dbReference>
<dbReference type="OrthoDB" id="8919at2157"/>
<evidence type="ECO:0000313" key="4">
    <source>
        <dbReference type="EMBL" id="SEL41492.1"/>
    </source>
</evidence>
<dbReference type="PROSITE" id="PS51371">
    <property type="entry name" value="CBS"/>
    <property type="match status" value="2"/>
</dbReference>
<name>A0A1H7Q0F3_HALLR</name>
<dbReference type="CDD" id="cd09836">
    <property type="entry name" value="CBS_pair_arch"/>
    <property type="match status" value="1"/>
</dbReference>
<sequence length="134" mass="14578">MEDIFVARLMSSSLHTVTTDTLVEDAAQLILDNNISSVLVVDEDNQLDGILTTTDFVRIVAKSQPKAQTTVQKYMTTDVITANAQDSIIDVAEQMTEHGFHHMPVVDDDEGVIGIIATSDLTAYLSRADQPTVA</sequence>
<keyword evidence="1 2" id="KW-0129">CBS domain</keyword>
<evidence type="ECO:0000256" key="2">
    <source>
        <dbReference type="PROSITE-ProRule" id="PRU00703"/>
    </source>
</evidence>
<dbReference type="EMBL" id="FOAD01000004">
    <property type="protein sequence ID" value="SEL41492.1"/>
    <property type="molecule type" value="Genomic_DNA"/>
</dbReference>
<gene>
    <name evidence="4" type="ORF">SAMN04488691_104262</name>
</gene>
<proteinExistence type="predicted"/>
<feature type="domain" description="CBS" evidence="3">
    <location>
        <begin position="75"/>
        <end position="132"/>
    </location>
</feature>
<protein>
    <submittedName>
        <fullName evidence="4">CBS domain-containing protein</fullName>
    </submittedName>
</protein>
<dbReference type="AlphaFoldDB" id="A0A1H7Q0F3"/>